<dbReference type="InterPro" id="IPR041627">
    <property type="entry name" value="AAA_lid_6"/>
</dbReference>
<dbReference type="eggNOG" id="COG0464">
    <property type="taxonomic scope" value="Bacteria"/>
</dbReference>
<dbReference type="InterPro" id="IPR050773">
    <property type="entry name" value="CbxX/CfxQ_RuBisCO_ESX"/>
</dbReference>
<keyword evidence="7" id="KW-1185">Reference proteome</keyword>
<evidence type="ECO:0000256" key="3">
    <source>
        <dbReference type="ARBA" id="ARBA00022840"/>
    </source>
</evidence>
<dbReference type="InterPro" id="IPR027417">
    <property type="entry name" value="P-loop_NTPase"/>
</dbReference>
<dbReference type="PRINTS" id="PR00819">
    <property type="entry name" value="CBXCFQXSUPER"/>
</dbReference>
<dbReference type="GO" id="GO:0005524">
    <property type="term" value="F:ATP binding"/>
    <property type="evidence" value="ECO:0007669"/>
    <property type="project" value="UniProtKB-KW"/>
</dbReference>
<dbReference type="CDD" id="cd00009">
    <property type="entry name" value="AAA"/>
    <property type="match status" value="1"/>
</dbReference>
<dbReference type="SUPFAM" id="SSF52540">
    <property type="entry name" value="P-loop containing nucleoside triphosphate hydrolases"/>
    <property type="match status" value="1"/>
</dbReference>
<dbReference type="EMBL" id="CP002048">
    <property type="protein sequence ID" value="ADI02768.1"/>
    <property type="molecule type" value="Genomic_DNA"/>
</dbReference>
<comment type="similarity">
    <text evidence="1">Belongs to the CbxX/CfxQ family.</text>
</comment>
<keyword evidence="4" id="KW-1133">Transmembrane helix</keyword>
<evidence type="ECO:0000256" key="2">
    <source>
        <dbReference type="ARBA" id="ARBA00022741"/>
    </source>
</evidence>
<dbReference type="STRING" id="643648.Slip_2021"/>
<dbReference type="InterPro" id="IPR003959">
    <property type="entry name" value="ATPase_AAA_core"/>
</dbReference>
<dbReference type="HOGENOM" id="CLU_008749_1_0_9"/>
<feature type="domain" description="AAA+ ATPase" evidence="5">
    <location>
        <begin position="153"/>
        <end position="292"/>
    </location>
</feature>
<dbReference type="AlphaFoldDB" id="D7CPZ0"/>
<dbReference type="FunFam" id="3.40.50.300:FF:000216">
    <property type="entry name" value="Type VII secretion ATPase EccA"/>
    <property type="match status" value="1"/>
</dbReference>
<organism evidence="6 7">
    <name type="scientific">Syntrophothermus lipocalidus (strain DSM 12680 / TGB-C1)</name>
    <dbReference type="NCBI Taxonomy" id="643648"/>
    <lineage>
        <taxon>Bacteria</taxon>
        <taxon>Bacillati</taxon>
        <taxon>Bacillota</taxon>
        <taxon>Clostridia</taxon>
        <taxon>Eubacteriales</taxon>
        <taxon>Syntrophomonadaceae</taxon>
        <taxon>Syntrophothermus</taxon>
    </lineage>
</organism>
<feature type="transmembrane region" description="Helical" evidence="4">
    <location>
        <begin position="12"/>
        <end position="42"/>
    </location>
</feature>
<gene>
    <name evidence="6" type="ordered locus">Slip_2021</name>
</gene>
<evidence type="ECO:0000256" key="4">
    <source>
        <dbReference type="SAM" id="Phobius"/>
    </source>
</evidence>
<dbReference type="InterPro" id="IPR000641">
    <property type="entry name" value="CbxX/CfxQ"/>
</dbReference>
<dbReference type="Gene3D" id="3.40.50.300">
    <property type="entry name" value="P-loop containing nucleotide triphosphate hydrolases"/>
    <property type="match status" value="1"/>
</dbReference>
<accession>D7CPZ0</accession>
<name>D7CPZ0_SYNLT</name>
<reference evidence="7" key="1">
    <citation type="journal article" date="2010" name="Stand. Genomic Sci.">
        <title>Complete genome sequence of Syntrophothermus lipocalidus type strain (TGB-C1T).</title>
        <authorList>
            <consortium name="US DOE Joint Genome Institute (JGI-PGF)"/>
            <person name="Djao O."/>
            <person name="Zhang X."/>
            <person name="Lucas S."/>
            <person name="Lapidus A."/>
            <person name="Glavina Del Rio T."/>
            <person name="Nolan M."/>
            <person name="Tice H."/>
            <person name="Cheng J."/>
            <person name="Han C."/>
            <person name="Tapia R."/>
            <person name="Goodwin L."/>
            <person name="Pitluck S."/>
            <person name="Liolios K."/>
            <person name="Ivanova N."/>
            <person name="Mavromatis K."/>
            <person name="Mikhailova N."/>
            <person name="Ovchinnikova G."/>
            <person name="Pati A."/>
            <person name="Brambilla E."/>
            <person name="Chen A."/>
            <person name="Palaniappan K."/>
            <person name="Land M."/>
            <person name="Hauser L."/>
            <person name="Chang Y."/>
            <person name="Jeffries C."/>
            <person name="Rohde M."/>
            <person name="Sikorski J."/>
            <person name="Spring S."/>
            <person name="Goker M."/>
            <person name="Detter J."/>
            <person name="Woyke T."/>
            <person name="Bristow J."/>
            <person name="Eisen J."/>
            <person name="Markowitz V."/>
            <person name="Hugenholtz P."/>
            <person name="Kyrpides N."/>
            <person name="Klenk H."/>
        </authorList>
    </citation>
    <scope>NUCLEOTIDE SEQUENCE [LARGE SCALE GENOMIC DNA]</scope>
    <source>
        <strain evidence="7">DSM 12680 / TGB-C1</strain>
    </source>
</reference>
<feature type="transmembrane region" description="Helical" evidence="4">
    <location>
        <begin position="54"/>
        <end position="71"/>
    </location>
</feature>
<dbReference type="Proteomes" id="UP000000378">
    <property type="component" value="Chromosome"/>
</dbReference>
<dbReference type="GO" id="GO:0016887">
    <property type="term" value="F:ATP hydrolysis activity"/>
    <property type="evidence" value="ECO:0007669"/>
    <property type="project" value="InterPro"/>
</dbReference>
<proteinExistence type="inferred from homology"/>
<dbReference type="KEGG" id="slp:Slip_2021"/>
<keyword evidence="3" id="KW-0067">ATP-binding</keyword>
<evidence type="ECO:0000256" key="1">
    <source>
        <dbReference type="ARBA" id="ARBA00010378"/>
    </source>
</evidence>
<dbReference type="InterPro" id="IPR003593">
    <property type="entry name" value="AAA+_ATPase"/>
</dbReference>
<keyword evidence="4" id="KW-0472">Membrane</keyword>
<dbReference type="SMART" id="SM00382">
    <property type="entry name" value="AAA"/>
    <property type="match status" value="1"/>
</dbReference>
<keyword evidence="2" id="KW-0547">Nucleotide-binding</keyword>
<dbReference type="RefSeq" id="WP_013176170.1">
    <property type="nucleotide sequence ID" value="NC_014220.1"/>
</dbReference>
<keyword evidence="4" id="KW-0812">Transmembrane</keyword>
<evidence type="ECO:0000259" key="5">
    <source>
        <dbReference type="SMART" id="SM00382"/>
    </source>
</evidence>
<reference evidence="6 7" key="2">
    <citation type="journal article" date="2010" name="Stand. Genomic Sci.">
        <title>Complete genome sequence of Syntrophothermus lipocalidus type strain (TGB-C1).</title>
        <authorList>
            <person name="Djao O.D."/>
            <person name="Zhang X."/>
            <person name="Lucas S."/>
            <person name="Lapidus A."/>
            <person name="Del Rio T.G."/>
            <person name="Nolan M."/>
            <person name="Tice H."/>
            <person name="Cheng J.F."/>
            <person name="Han C."/>
            <person name="Tapia R."/>
            <person name="Goodwin L."/>
            <person name="Pitluck S."/>
            <person name="Liolios K."/>
            <person name="Ivanova N."/>
            <person name="Mavromatis K."/>
            <person name="Mikhailova N."/>
            <person name="Ovchinnikova G."/>
            <person name="Pati A."/>
            <person name="Brambilla E."/>
            <person name="Chen A."/>
            <person name="Palaniappan K."/>
            <person name="Land M."/>
            <person name="Hauser L."/>
            <person name="Chang Y.J."/>
            <person name="Jeffries C.D."/>
            <person name="Rohde M."/>
            <person name="Sikorski J."/>
            <person name="Spring S."/>
            <person name="Goker M."/>
            <person name="Detter J.C."/>
            <person name="Woyke T."/>
            <person name="Bristow J."/>
            <person name="Eisen J.A."/>
            <person name="Markowitz V."/>
            <person name="Hugenholtz P."/>
            <person name="Kyrpides N.C."/>
            <person name="Klenk H.P."/>
        </authorList>
    </citation>
    <scope>NUCLEOTIDE SEQUENCE [LARGE SCALE GENOMIC DNA]</scope>
    <source>
        <strain evidence="7">DSM 12680 / TGB-C1</strain>
    </source>
</reference>
<dbReference type="PANTHER" id="PTHR43392:SF2">
    <property type="entry name" value="AAA-TYPE ATPASE FAMILY PROTEIN _ ANKYRIN REPEAT FAMILY PROTEIN"/>
    <property type="match status" value="1"/>
</dbReference>
<evidence type="ECO:0000313" key="7">
    <source>
        <dbReference type="Proteomes" id="UP000000378"/>
    </source>
</evidence>
<sequence>MQRTQSEYDGIMAFIWAVVSVTIVAAVRYPYIAASIAAAALISHFLRLPEGAQYLVYGALFVSGAWFTNYYRYYRQWKQQTNQLASGQETVVQQAAQPQQANKKSIHRSVDEIWAEIDSLTGLAEVKEALHEIAAVVQADRERRKQGLPPMKQSLHMVFLGNPGTGKTTVARLVGELFASMGVLPSGHMVETDRSGLVAGYIGQTALKTQEKIRQAMGGVLFVDEAYSLARGSDDKDFGREAVDVLVKAMEDHRDRLCIIFAGYTKEMQELFKANSGLESRIAFTITFPDYTPEELVEIARLYAKKRGWNLGPGVEEALLGRFKAVSDIGKAGNGRYARNVIEQMERKAAVRISRKQGPVDVLTIGDFKQGG</sequence>
<dbReference type="Gene3D" id="1.10.8.60">
    <property type="match status" value="1"/>
</dbReference>
<dbReference type="Pfam" id="PF00004">
    <property type="entry name" value="AAA"/>
    <property type="match status" value="1"/>
</dbReference>
<dbReference type="PANTHER" id="PTHR43392">
    <property type="entry name" value="AAA-TYPE ATPASE FAMILY PROTEIN / ANKYRIN REPEAT FAMILY PROTEIN"/>
    <property type="match status" value="1"/>
</dbReference>
<protein>
    <submittedName>
        <fullName evidence="6">AAA ATPase central domain protein</fullName>
    </submittedName>
</protein>
<evidence type="ECO:0000313" key="6">
    <source>
        <dbReference type="EMBL" id="ADI02768.1"/>
    </source>
</evidence>
<dbReference type="Pfam" id="PF17866">
    <property type="entry name" value="AAA_lid_6"/>
    <property type="match status" value="1"/>
</dbReference>